<dbReference type="GO" id="GO:0005351">
    <property type="term" value="F:carbohydrate:proton symporter activity"/>
    <property type="evidence" value="ECO:0007669"/>
    <property type="project" value="TreeGrafter"/>
</dbReference>
<keyword evidence="5 9" id="KW-1133">Transmembrane helix</keyword>
<comment type="similarity">
    <text evidence="2 7">Belongs to the major facilitator superfamily. Sugar transporter (TC 2.A.1.1) family.</text>
</comment>
<comment type="subcellular location">
    <subcellularLocation>
        <location evidence="1">Membrane</location>
        <topology evidence="1">Multi-pass membrane protein</topology>
    </subcellularLocation>
</comment>
<feature type="domain" description="Major facilitator superfamily (MFS) profile" evidence="10">
    <location>
        <begin position="30"/>
        <end position="481"/>
    </location>
</feature>
<gene>
    <name evidence="11" type="ORF">SAMEA4029009_CIC11G00000003943</name>
</gene>
<evidence type="ECO:0000256" key="8">
    <source>
        <dbReference type="SAM" id="MobiDB-lite"/>
    </source>
</evidence>
<dbReference type="CDD" id="cd17356">
    <property type="entry name" value="MFS_HXT"/>
    <property type="match status" value="1"/>
</dbReference>
<dbReference type="Gene3D" id="1.20.1250.20">
    <property type="entry name" value="MFS general substrate transporter like domains"/>
    <property type="match status" value="1"/>
</dbReference>
<feature type="transmembrane region" description="Helical" evidence="9">
    <location>
        <begin position="459"/>
        <end position="477"/>
    </location>
</feature>
<keyword evidence="3 7" id="KW-0813">Transport</keyword>
<feature type="transmembrane region" description="Helical" evidence="9">
    <location>
        <begin position="156"/>
        <end position="178"/>
    </location>
</feature>
<feature type="region of interest" description="Disordered" evidence="8">
    <location>
        <begin position="531"/>
        <end position="552"/>
    </location>
</feature>
<evidence type="ECO:0000256" key="7">
    <source>
        <dbReference type="RuleBase" id="RU003346"/>
    </source>
</evidence>
<keyword evidence="6 9" id="KW-0472">Membrane</keyword>
<dbReference type="NCBIfam" id="TIGR00879">
    <property type="entry name" value="SP"/>
    <property type="match status" value="1"/>
</dbReference>
<dbReference type="EMBL" id="LT635766">
    <property type="protein sequence ID" value="SGZ53263.1"/>
    <property type="molecule type" value="Genomic_DNA"/>
</dbReference>
<keyword evidence="4 9" id="KW-0812">Transmembrane</keyword>
<dbReference type="PROSITE" id="PS51257">
    <property type="entry name" value="PROKAR_LIPOPROTEIN"/>
    <property type="match status" value="1"/>
</dbReference>
<feature type="transmembrane region" description="Helical" evidence="9">
    <location>
        <begin position="98"/>
        <end position="117"/>
    </location>
</feature>
<dbReference type="InterPro" id="IPR005829">
    <property type="entry name" value="Sugar_transporter_CS"/>
</dbReference>
<dbReference type="GO" id="GO:0016020">
    <property type="term" value="C:membrane"/>
    <property type="evidence" value="ECO:0007669"/>
    <property type="project" value="UniProtKB-SubCell"/>
</dbReference>
<dbReference type="PANTHER" id="PTHR48022">
    <property type="entry name" value="PLASTIDIC GLUCOSE TRANSPORTER 4"/>
    <property type="match status" value="1"/>
</dbReference>
<sequence>MAFEDKFVIPALKFRNFLDKTPNTYNVYFIASIACISGMMFGFDISSMSVFIGQPPYLKFFHHPSSTMQGFITASMSLGSFFGSIASSFVSEPFGRRASLFICGLLWCIGAAIQCSSQNRAQLIIGRIISGGGIGFGSSVAPVYGSELAPRKIRGLIGGIFQFSVTFGIFIMFLIGYGMSHVNGKASFRVSWGIQIVPGLILLTGLFFIPESPRWLAKQGYWDEAEFIVARIQAKGNKEDPDVQIEMSEIKEQLLLDESAKNFTYADLFSKKYRKRTITAIFAQIWQQLTGMNVMMYYIVYIFNMAGYEGNTNLIPSLIQYIINCAVTAPSLWLLDKVGRRKMLLFGAAAMMAWQFGVAGILATYSVPYINPDNDTVRITIPDKHKAAAKGVIACCYLFVASFASSWGVGIWVYCSEVWGDSQSRQRGASISTAANWIFNFAIAMFTPSSFRNISWKTYIIYAVFCACMFVHVYFFFPETKGKRLEEIAQIWEEGIPAWKTSKWQPTVPLLSDKDLAEKLQLQHMETDHKLMSQSASSDENVGKSEAAHSDV</sequence>
<dbReference type="PRINTS" id="PR00171">
    <property type="entry name" value="SUGRTRNSPORT"/>
</dbReference>
<dbReference type="InterPro" id="IPR003663">
    <property type="entry name" value="Sugar/inositol_transpt"/>
</dbReference>
<organism evidence="11 12">
    <name type="scientific">Sungouiella intermedia</name>
    <dbReference type="NCBI Taxonomy" id="45354"/>
    <lineage>
        <taxon>Eukaryota</taxon>
        <taxon>Fungi</taxon>
        <taxon>Dikarya</taxon>
        <taxon>Ascomycota</taxon>
        <taxon>Saccharomycotina</taxon>
        <taxon>Pichiomycetes</taxon>
        <taxon>Metschnikowiaceae</taxon>
        <taxon>Sungouiella</taxon>
    </lineage>
</organism>
<dbReference type="AlphaFoldDB" id="A0A1L0BPE3"/>
<feature type="transmembrane region" description="Helical" evidence="9">
    <location>
        <begin position="190"/>
        <end position="209"/>
    </location>
</feature>
<dbReference type="Proteomes" id="UP000182259">
    <property type="component" value="Chromosome III"/>
</dbReference>
<evidence type="ECO:0000313" key="11">
    <source>
        <dbReference type="EMBL" id="SGZ53263.1"/>
    </source>
</evidence>
<feature type="transmembrane region" description="Helical" evidence="9">
    <location>
        <begin position="427"/>
        <end position="447"/>
    </location>
</feature>
<feature type="transmembrane region" description="Helical" evidence="9">
    <location>
        <begin position="25"/>
        <end position="51"/>
    </location>
</feature>
<feature type="transmembrane region" description="Helical" evidence="9">
    <location>
        <begin position="344"/>
        <end position="367"/>
    </location>
</feature>
<dbReference type="Pfam" id="PF00083">
    <property type="entry name" value="Sugar_tr"/>
    <property type="match status" value="1"/>
</dbReference>
<feature type="transmembrane region" description="Helical" evidence="9">
    <location>
        <begin position="71"/>
        <end position="91"/>
    </location>
</feature>
<feature type="transmembrane region" description="Helical" evidence="9">
    <location>
        <begin position="278"/>
        <end position="303"/>
    </location>
</feature>
<proteinExistence type="inferred from homology"/>
<dbReference type="SUPFAM" id="SSF103473">
    <property type="entry name" value="MFS general substrate transporter"/>
    <property type="match status" value="1"/>
</dbReference>
<accession>A0A1L0BPE3</accession>
<evidence type="ECO:0000256" key="6">
    <source>
        <dbReference type="ARBA" id="ARBA00023136"/>
    </source>
</evidence>
<feature type="transmembrane region" description="Helical" evidence="9">
    <location>
        <begin position="315"/>
        <end position="335"/>
    </location>
</feature>
<evidence type="ECO:0000256" key="1">
    <source>
        <dbReference type="ARBA" id="ARBA00004141"/>
    </source>
</evidence>
<evidence type="ECO:0000259" key="10">
    <source>
        <dbReference type="PROSITE" id="PS50850"/>
    </source>
</evidence>
<protein>
    <submittedName>
        <fullName evidence="11">CIC11C00000003943</fullName>
    </submittedName>
</protein>
<dbReference type="FunFam" id="1.20.1250.20:FF:000026">
    <property type="entry name" value="MFS quinate transporter QutD"/>
    <property type="match status" value="1"/>
</dbReference>
<feature type="transmembrane region" description="Helical" evidence="9">
    <location>
        <begin position="387"/>
        <end position="415"/>
    </location>
</feature>
<feature type="compositionally biased region" description="Basic and acidic residues" evidence="8">
    <location>
        <begin position="541"/>
        <end position="552"/>
    </location>
</feature>
<dbReference type="PROSITE" id="PS00216">
    <property type="entry name" value="SUGAR_TRANSPORT_1"/>
    <property type="match status" value="2"/>
</dbReference>
<evidence type="ECO:0000256" key="4">
    <source>
        <dbReference type="ARBA" id="ARBA00022692"/>
    </source>
</evidence>
<evidence type="ECO:0000256" key="3">
    <source>
        <dbReference type="ARBA" id="ARBA00022448"/>
    </source>
</evidence>
<evidence type="ECO:0000256" key="5">
    <source>
        <dbReference type="ARBA" id="ARBA00022989"/>
    </source>
</evidence>
<dbReference type="PANTHER" id="PTHR48022:SF7">
    <property type="entry name" value="MAJOR FACILITATOR SUPERFAMILY (MFS) PROFILE DOMAIN-CONTAINING PROTEIN-RELATED"/>
    <property type="match status" value="1"/>
</dbReference>
<evidence type="ECO:0000256" key="2">
    <source>
        <dbReference type="ARBA" id="ARBA00010992"/>
    </source>
</evidence>
<evidence type="ECO:0000256" key="9">
    <source>
        <dbReference type="SAM" id="Phobius"/>
    </source>
</evidence>
<dbReference type="InterPro" id="IPR036259">
    <property type="entry name" value="MFS_trans_sf"/>
</dbReference>
<evidence type="ECO:0000313" key="12">
    <source>
        <dbReference type="Proteomes" id="UP000182259"/>
    </source>
</evidence>
<dbReference type="InterPro" id="IPR020846">
    <property type="entry name" value="MFS_dom"/>
</dbReference>
<reference evidence="11 12" key="1">
    <citation type="submission" date="2016-10" db="EMBL/GenBank/DDBJ databases">
        <authorList>
            <person name="de Groot N.N."/>
        </authorList>
    </citation>
    <scope>NUCLEOTIDE SEQUENCE [LARGE SCALE GENOMIC DNA]</scope>
    <source>
        <strain evidence="11 12">PYCC 4715</strain>
    </source>
</reference>
<feature type="transmembrane region" description="Helical" evidence="9">
    <location>
        <begin position="123"/>
        <end position="144"/>
    </location>
</feature>
<dbReference type="InterPro" id="IPR005828">
    <property type="entry name" value="MFS_sugar_transport-like"/>
</dbReference>
<name>A0A1L0BPE3_9ASCO</name>
<dbReference type="InterPro" id="IPR050360">
    <property type="entry name" value="MFS_Sugar_Transporters"/>
</dbReference>
<dbReference type="PROSITE" id="PS50850">
    <property type="entry name" value="MFS"/>
    <property type="match status" value="1"/>
</dbReference>